<dbReference type="RefSeq" id="WP_172955079.1">
    <property type="nucleotide sequence ID" value="NZ_LT837803.1"/>
</dbReference>
<dbReference type="PANTHER" id="PTHR45586">
    <property type="entry name" value="TPR REPEAT-CONTAINING PROTEIN PA4667"/>
    <property type="match status" value="1"/>
</dbReference>
<keyword evidence="1" id="KW-0677">Repeat</keyword>
<keyword evidence="5" id="KW-1185">Reference proteome</keyword>
<dbReference type="InterPro" id="IPR019734">
    <property type="entry name" value="TPR_rpt"/>
</dbReference>
<evidence type="ECO:0000313" key="5">
    <source>
        <dbReference type="Proteomes" id="UP000242886"/>
    </source>
</evidence>
<evidence type="ECO:0008006" key="6">
    <source>
        <dbReference type="Google" id="ProtNLM"/>
    </source>
</evidence>
<feature type="repeat" description="TPR" evidence="3">
    <location>
        <begin position="98"/>
        <end position="131"/>
    </location>
</feature>
<dbReference type="Pfam" id="PF13432">
    <property type="entry name" value="TPR_16"/>
    <property type="match status" value="2"/>
</dbReference>
<dbReference type="SMART" id="SM00028">
    <property type="entry name" value="TPR"/>
    <property type="match status" value="4"/>
</dbReference>
<feature type="repeat" description="TPR" evidence="3">
    <location>
        <begin position="31"/>
        <end position="64"/>
    </location>
</feature>
<sequence>MQQAQAALQQGDIRRAYMEYQRVLAVEPGNRAALHGLAEIALSQGQEAVAGNYYQRALQADPRDLRAEVGLIGLQARQAPQAAEARLRDLLAQQPEEALLHYALGNLQASRSDWPEAQAAFLQAYRIEPDNPDYLFNLAVSFDSLQQPQQALRFYRLALAAAEQRPAGFDRRQAQMRLAALRAPQESQ</sequence>
<dbReference type="Gene3D" id="1.25.40.10">
    <property type="entry name" value="Tetratricopeptide repeat domain"/>
    <property type="match status" value="2"/>
</dbReference>
<protein>
    <recommendedName>
        <fullName evidence="6">Tetratricopeptide repeat protein</fullName>
    </recommendedName>
</protein>
<dbReference type="PROSITE" id="PS50005">
    <property type="entry name" value="TPR"/>
    <property type="match status" value="2"/>
</dbReference>
<accession>A0A7Z7HTT2</accession>
<dbReference type="Proteomes" id="UP000242886">
    <property type="component" value="Chromosome SDENCHOL"/>
</dbReference>
<organism evidence="4 5">
    <name type="scientific">Sterolibacterium denitrificans</name>
    <dbReference type="NCBI Taxonomy" id="157592"/>
    <lineage>
        <taxon>Bacteria</taxon>
        <taxon>Pseudomonadati</taxon>
        <taxon>Pseudomonadota</taxon>
        <taxon>Betaproteobacteria</taxon>
        <taxon>Nitrosomonadales</taxon>
        <taxon>Sterolibacteriaceae</taxon>
        <taxon>Sterolibacterium</taxon>
    </lineage>
</organism>
<reference evidence="4" key="1">
    <citation type="submission" date="2017-03" db="EMBL/GenBank/DDBJ databases">
        <authorList>
            <consortium name="AG Boll"/>
        </authorList>
    </citation>
    <scope>NUCLEOTIDE SEQUENCE [LARGE SCALE GENOMIC DNA]</scope>
    <source>
        <strain evidence="4">Chol</strain>
    </source>
</reference>
<name>A0A7Z7HTT2_9PROT</name>
<keyword evidence="2 3" id="KW-0802">TPR repeat</keyword>
<dbReference type="AlphaFoldDB" id="A0A7Z7HTT2"/>
<dbReference type="PANTHER" id="PTHR45586:SF1">
    <property type="entry name" value="LIPOPOLYSACCHARIDE ASSEMBLY PROTEIN B"/>
    <property type="match status" value="1"/>
</dbReference>
<proteinExistence type="predicted"/>
<dbReference type="InterPro" id="IPR011990">
    <property type="entry name" value="TPR-like_helical_dom_sf"/>
</dbReference>
<evidence type="ECO:0000256" key="3">
    <source>
        <dbReference type="PROSITE-ProRule" id="PRU00339"/>
    </source>
</evidence>
<evidence type="ECO:0000313" key="4">
    <source>
        <dbReference type="EMBL" id="SMB31258.1"/>
    </source>
</evidence>
<dbReference type="InterPro" id="IPR051012">
    <property type="entry name" value="CellSynth/LPSAsmb/PSIAsmb"/>
</dbReference>
<gene>
    <name evidence="4" type="ORF">SDENCHOL_21119</name>
</gene>
<evidence type="ECO:0000256" key="1">
    <source>
        <dbReference type="ARBA" id="ARBA00022737"/>
    </source>
</evidence>
<dbReference type="EMBL" id="LT837803">
    <property type="protein sequence ID" value="SMB31258.1"/>
    <property type="molecule type" value="Genomic_DNA"/>
</dbReference>
<dbReference type="SUPFAM" id="SSF48452">
    <property type="entry name" value="TPR-like"/>
    <property type="match status" value="1"/>
</dbReference>
<evidence type="ECO:0000256" key="2">
    <source>
        <dbReference type="ARBA" id="ARBA00022803"/>
    </source>
</evidence>